<reference evidence="1 2" key="1">
    <citation type="submission" date="2015-04" db="EMBL/GenBank/DDBJ databases">
        <title>Complete genome of flavobacterium.</title>
        <authorList>
            <person name="Kwon Y.M."/>
            <person name="Kim S.-J."/>
        </authorList>
    </citation>
    <scope>NUCLEOTIDE SEQUENCE [LARGE SCALE GENOMIC DNA]</scope>
    <source>
        <strain evidence="1 2">DK169</strain>
    </source>
</reference>
<organism evidence="1 2">
    <name type="scientific">Flagellimonas eckloniae</name>
    <dbReference type="NCBI Taxonomy" id="346185"/>
    <lineage>
        <taxon>Bacteria</taxon>
        <taxon>Pseudomonadati</taxon>
        <taxon>Bacteroidota</taxon>
        <taxon>Flavobacteriia</taxon>
        <taxon>Flavobacteriales</taxon>
        <taxon>Flavobacteriaceae</taxon>
        <taxon>Flagellimonas</taxon>
    </lineage>
</organism>
<dbReference type="EMBL" id="LCTZ01000002">
    <property type="protein sequence ID" value="KQC28632.1"/>
    <property type="molecule type" value="Genomic_DNA"/>
</dbReference>
<sequence>MRNLTSVIGLVLLISFLFGCSSVKVTDSWRGIKTLNIKDKNILVVSKTEDRSVQIRFEKDMVQVLNENGYSSVESHIKFPFSDPTKKVEKDKIEEVIQNLRENDIDVVIVSHLLDSKEYTTTITTGDAFYRDPFPYRYHRYRSFYGYTGSYYTDYHTKEVEGITYILETLVYDLTNPTENQLISVITSKVDNPNSLGITSEDFSKSIVKNLTK</sequence>
<evidence type="ECO:0008006" key="3">
    <source>
        <dbReference type="Google" id="ProtNLM"/>
    </source>
</evidence>
<gene>
    <name evidence="1" type="ORF">AAY42_00965</name>
</gene>
<protein>
    <recommendedName>
        <fullName evidence="3">Lipoprotein</fullName>
    </recommendedName>
</protein>
<dbReference type="PROSITE" id="PS51257">
    <property type="entry name" value="PROKAR_LIPOPROTEIN"/>
    <property type="match status" value="1"/>
</dbReference>
<name>A0A0Q0XC20_9FLAO</name>
<dbReference type="STRING" id="346185.AAY42_00965"/>
<evidence type="ECO:0000313" key="2">
    <source>
        <dbReference type="Proteomes" id="UP000050827"/>
    </source>
</evidence>
<comment type="caution">
    <text evidence="1">The sequence shown here is derived from an EMBL/GenBank/DDBJ whole genome shotgun (WGS) entry which is preliminary data.</text>
</comment>
<accession>A0A0Q0XC20</accession>
<evidence type="ECO:0000313" key="1">
    <source>
        <dbReference type="EMBL" id="KQC28632.1"/>
    </source>
</evidence>
<keyword evidence="2" id="KW-1185">Reference proteome</keyword>
<dbReference type="OrthoDB" id="1454323at2"/>
<dbReference type="RefSeq" id="WP_055392148.1">
    <property type="nucleotide sequence ID" value="NZ_LCTZ01000002.1"/>
</dbReference>
<dbReference type="Proteomes" id="UP000050827">
    <property type="component" value="Unassembled WGS sequence"/>
</dbReference>
<dbReference type="AlphaFoldDB" id="A0A0Q0XC20"/>
<proteinExistence type="predicted"/>